<gene>
    <name evidence="3" type="ORF">PAP18089_02890</name>
</gene>
<dbReference type="InterPro" id="IPR032816">
    <property type="entry name" value="VTT_dom"/>
</dbReference>
<accession>A0A5E5P6C9</accession>
<dbReference type="PANTHER" id="PTHR42709">
    <property type="entry name" value="ALKALINE PHOSPHATASE LIKE PROTEIN"/>
    <property type="match status" value="1"/>
</dbReference>
<evidence type="ECO:0000256" key="1">
    <source>
        <dbReference type="SAM" id="Phobius"/>
    </source>
</evidence>
<reference evidence="3 4" key="1">
    <citation type="submission" date="2019-08" db="EMBL/GenBank/DDBJ databases">
        <authorList>
            <person name="Peeters C."/>
        </authorList>
    </citation>
    <scope>NUCLEOTIDE SEQUENCE [LARGE SCALE GENOMIC DNA]</scope>
    <source>
        <strain evidence="3 4">LMG 18089</strain>
    </source>
</reference>
<sequence>MDIANLIQSYGYAAVGVGTFLEGESVLLAAGAAAFHGYLKLPAVMVIATLASFLGDQLFFYLGRRHGNQLLGRFPALAPRVARMRVLLERHHVPVILSVRFLYGLRIAGPMAIGMSGVHWSRFLVLNLLGAVIWAVLIAGVGFGLGQGLAYSLGGFDADEAWLLTALLMPLVLWWLANYAKKKRSS</sequence>
<dbReference type="EMBL" id="CABPSX010000005">
    <property type="protein sequence ID" value="VVG71900.1"/>
    <property type="molecule type" value="Genomic_DNA"/>
</dbReference>
<feature type="transmembrane region" description="Helical" evidence="1">
    <location>
        <begin position="12"/>
        <end position="35"/>
    </location>
</feature>
<name>A0A5E5P6C9_9BURK</name>
<feature type="transmembrane region" description="Helical" evidence="1">
    <location>
        <begin position="41"/>
        <end position="63"/>
    </location>
</feature>
<keyword evidence="1" id="KW-0472">Membrane</keyword>
<proteinExistence type="predicted"/>
<dbReference type="GO" id="GO:0005886">
    <property type="term" value="C:plasma membrane"/>
    <property type="evidence" value="ECO:0007669"/>
    <property type="project" value="TreeGrafter"/>
</dbReference>
<feature type="transmembrane region" description="Helical" evidence="1">
    <location>
        <begin position="161"/>
        <end position="180"/>
    </location>
</feature>
<dbReference type="OrthoDB" id="9780918at2"/>
<feature type="domain" description="VTT" evidence="2">
    <location>
        <begin position="25"/>
        <end position="142"/>
    </location>
</feature>
<keyword evidence="1" id="KW-1133">Transmembrane helix</keyword>
<evidence type="ECO:0000313" key="4">
    <source>
        <dbReference type="Proteomes" id="UP000364291"/>
    </source>
</evidence>
<dbReference type="InterPro" id="IPR051311">
    <property type="entry name" value="DedA_domain"/>
</dbReference>
<dbReference type="Pfam" id="PF09335">
    <property type="entry name" value="VTT_dom"/>
    <property type="match status" value="1"/>
</dbReference>
<dbReference type="RefSeq" id="WP_150728715.1">
    <property type="nucleotide sequence ID" value="NZ_CABPSX010000005.1"/>
</dbReference>
<evidence type="ECO:0000313" key="3">
    <source>
        <dbReference type="EMBL" id="VVG71900.1"/>
    </source>
</evidence>
<keyword evidence="1" id="KW-0812">Transmembrane</keyword>
<evidence type="ECO:0000259" key="2">
    <source>
        <dbReference type="Pfam" id="PF09335"/>
    </source>
</evidence>
<dbReference type="Proteomes" id="UP000364291">
    <property type="component" value="Unassembled WGS sequence"/>
</dbReference>
<organism evidence="3 4">
    <name type="scientific">Pandoraea apista</name>
    <dbReference type="NCBI Taxonomy" id="93218"/>
    <lineage>
        <taxon>Bacteria</taxon>
        <taxon>Pseudomonadati</taxon>
        <taxon>Pseudomonadota</taxon>
        <taxon>Betaproteobacteria</taxon>
        <taxon>Burkholderiales</taxon>
        <taxon>Burkholderiaceae</taxon>
        <taxon>Pandoraea</taxon>
    </lineage>
</organism>
<protein>
    <submittedName>
        <fullName evidence="3">Membrane protein</fullName>
    </submittedName>
</protein>
<dbReference type="AlphaFoldDB" id="A0A5E5P6C9"/>
<dbReference type="PANTHER" id="PTHR42709:SF2">
    <property type="entry name" value="INNER MEMBRANE PROTEIN YOHD"/>
    <property type="match status" value="1"/>
</dbReference>
<feature type="transmembrane region" description="Helical" evidence="1">
    <location>
        <begin position="123"/>
        <end position="149"/>
    </location>
</feature>